<keyword evidence="2" id="KW-0732">Signal</keyword>
<evidence type="ECO:0000313" key="5">
    <source>
        <dbReference type="Proteomes" id="UP000198757"/>
    </source>
</evidence>
<dbReference type="EMBL" id="FMZO01000001">
    <property type="protein sequence ID" value="SDC12576.1"/>
    <property type="molecule type" value="Genomic_DNA"/>
</dbReference>
<dbReference type="OrthoDB" id="241638at2"/>
<dbReference type="AlphaFoldDB" id="A0A1G6J3N5"/>
<evidence type="ECO:0000313" key="4">
    <source>
        <dbReference type="EMBL" id="SDC12576.1"/>
    </source>
</evidence>
<dbReference type="GO" id="GO:0016787">
    <property type="term" value="F:hydrolase activity"/>
    <property type="evidence" value="ECO:0007669"/>
    <property type="project" value="UniProtKB-KW"/>
</dbReference>
<reference evidence="5" key="1">
    <citation type="submission" date="2016-10" db="EMBL/GenBank/DDBJ databases">
        <authorList>
            <person name="Varghese N."/>
            <person name="Submissions S."/>
        </authorList>
    </citation>
    <scope>NUCLEOTIDE SEQUENCE [LARGE SCALE GENOMIC DNA]</scope>
    <source>
        <strain evidence="5">DSM 25811 / CCM 8410 / LMG 26954 / E90</strain>
    </source>
</reference>
<dbReference type="InterPro" id="IPR013658">
    <property type="entry name" value="SGL"/>
</dbReference>
<feature type="signal peptide" evidence="2">
    <location>
        <begin position="1"/>
        <end position="18"/>
    </location>
</feature>
<dbReference type="SUPFAM" id="SSF63829">
    <property type="entry name" value="Calcium-dependent phosphotriesterase"/>
    <property type="match status" value="1"/>
</dbReference>
<name>A0A1G6J3N5_NIADE</name>
<dbReference type="InterPro" id="IPR011042">
    <property type="entry name" value="6-blade_b-propeller_TolB-like"/>
</dbReference>
<keyword evidence="5" id="KW-1185">Reference proteome</keyword>
<sequence length="304" mass="33248">MRNVILAGMLLGFTALNAQQTEAPLFDSVGIVAKDAALVKVSAQFSFTEGPVADKSGAVYFTDQPNNKIWRFNPDGTLTEFMAASGRANGLDIDARGNIVACADEHNEIWSIAPSGAVTVLLTDVGGKKLNGPNDLWMDKKGGIYFTDPYYQRNYWTRTTQEISGQKVYYLPRGARQPIVVTDELAKPNGIVGSGNGRLLYVADIKDNKTYRFFINKDGSLSGKTLFVPRGADGITLDERGNLYLSGNGITVFDPKGREIAHIPVPEKWTANVCFGGKNRDLLFMTAGTSIYTLQMRVKGVKKF</sequence>
<dbReference type="STRING" id="1285928.SAMN04487894_101391"/>
<organism evidence="4 5">
    <name type="scientific">Niabella drilacis (strain DSM 25811 / CCM 8410 / CCUG 62505 / LMG 26954 / E90)</name>
    <dbReference type="NCBI Taxonomy" id="1285928"/>
    <lineage>
        <taxon>Bacteria</taxon>
        <taxon>Pseudomonadati</taxon>
        <taxon>Bacteroidota</taxon>
        <taxon>Chitinophagia</taxon>
        <taxon>Chitinophagales</taxon>
        <taxon>Chitinophagaceae</taxon>
        <taxon>Niabella</taxon>
    </lineage>
</organism>
<dbReference type="Gene3D" id="2.120.10.30">
    <property type="entry name" value="TolB, C-terminal domain"/>
    <property type="match status" value="1"/>
</dbReference>
<dbReference type="Proteomes" id="UP000198757">
    <property type="component" value="Unassembled WGS sequence"/>
</dbReference>
<gene>
    <name evidence="4" type="ORF">SAMN04487894_101391</name>
</gene>
<protein>
    <submittedName>
        <fullName evidence="4">Gluconolactonase</fullName>
    </submittedName>
</protein>
<evidence type="ECO:0000256" key="2">
    <source>
        <dbReference type="SAM" id="SignalP"/>
    </source>
</evidence>
<evidence type="ECO:0000256" key="1">
    <source>
        <dbReference type="ARBA" id="ARBA00022801"/>
    </source>
</evidence>
<dbReference type="PANTHER" id="PTHR47572">
    <property type="entry name" value="LIPOPROTEIN-RELATED"/>
    <property type="match status" value="1"/>
</dbReference>
<dbReference type="Pfam" id="PF08450">
    <property type="entry name" value="SGL"/>
    <property type="match status" value="1"/>
</dbReference>
<proteinExistence type="predicted"/>
<keyword evidence="1" id="KW-0378">Hydrolase</keyword>
<feature type="domain" description="SMP-30/Gluconolactonase/LRE-like region" evidence="3">
    <location>
        <begin position="47"/>
        <end position="287"/>
    </location>
</feature>
<feature type="chain" id="PRO_5011579886" evidence="2">
    <location>
        <begin position="19"/>
        <end position="304"/>
    </location>
</feature>
<dbReference type="InterPro" id="IPR051262">
    <property type="entry name" value="SMP-30/CGR1_Lactonase"/>
</dbReference>
<dbReference type="RefSeq" id="WP_090388614.1">
    <property type="nucleotide sequence ID" value="NZ_FMZO01000001.1"/>
</dbReference>
<dbReference type="PANTHER" id="PTHR47572:SF4">
    <property type="entry name" value="LACTONASE DRP35"/>
    <property type="match status" value="1"/>
</dbReference>
<accession>A0A1G6J3N5</accession>
<evidence type="ECO:0000259" key="3">
    <source>
        <dbReference type="Pfam" id="PF08450"/>
    </source>
</evidence>